<keyword evidence="3" id="KW-0597">Phosphoprotein</keyword>
<dbReference type="Gene3D" id="3.40.50.980">
    <property type="match status" value="2"/>
</dbReference>
<dbReference type="Proteomes" id="UP000000653">
    <property type="component" value="Chromosome"/>
</dbReference>
<feature type="domain" description="AMP-dependent synthetase/ligase" evidence="6">
    <location>
        <begin position="245"/>
        <end position="586"/>
    </location>
</feature>
<accession>A0A0H2ZAZ7</accession>
<dbReference type="KEGG" id="pau:PA14_34810"/>
<dbReference type="InterPro" id="IPR006162">
    <property type="entry name" value="Ppantetheine_attach_site"/>
</dbReference>
<dbReference type="BioCyc" id="PAER208963:G1G74-2923-MONOMER"/>
<dbReference type="CDD" id="cd12115">
    <property type="entry name" value="A_NRPS_Sfm_like"/>
    <property type="match status" value="1"/>
</dbReference>
<sequence>MQERHGLPLRSFSSGKALTAGRAARPEVAQERRYLQGAPLGLELPGRIALRDPHCAWQWFEPEAAAQAFPAAHWLAAFLVLLGRYGNEEITLGFPEPITVRGRQAPALLRSAYRALESSAERSARLAEELDDARRQLSAEGQERAALAGRCAVQVLAARPTASSPGWLALVLAADGSVGLALRDPQYDGLRRIAGHLARLARGLVDAQACVGRLPWLDADEERRLQALRSEPQAAPPRGVLHHLFEAQARRTPQRIAVHAADRSLSYAELERESAALAARLRAAGVAPEQRVGVCLRRDSGLLVGLLGVLRAGGCYVPLDPAYPEERVAYMLDDADCLLVLVDASTRERVAALGRPCLALEEGGDQANELASPASEVGAEHLAYIIYTSGSTGRPKGVAIEHGSAHAFLRWAGQHYAAEEWSGVLAATSVCFDLSVYELFGTLAEGGTLHLVENLFSLPDYPRRDEISLLNTVPSVCAALLALGDLPGGVRTLNLAGEPLRGHLVRQIRGQPQVRRLVNLYGPTEDTTYSTVHELDLHAEALDEPPIGRPLPGTTVEVLDGFEAPLPLGVAGELYLGGIGLARGYFGKPEQTAERFRVDPGSGERRYRTGDRVRMREDGVLEHLGRLDDQVKFNGFRIELGEIASCLASFPGVSEACAMLTEDSAGLRRLVGYLAAPFAPPLQALNEHLGQSLPHYMLPSAFVVLAELPKTLNGKIDRKALPRPQATDAEPQALPGDPLEQALHQAWQAQLGAPPRAGQGFYAAGGDSLRAVHLLATLRQRLSRRVPLQAFAGGPATPEALLELLRQAAPEGDEPEPSAGAAGLSLAERRLWVAQQLAPEDTSYNLLAHLRIVGATADAIEQALRQLLERHVALRRRVETGVDGPQPHALAAHAVPLQRLLASDAAHAERLLEDGVRREGARVFDLAHEAPVRLLLVVTRDSARADLLLSVHHYAFDDVSLAVFAAELKALLDGGRLAALASTPEQVAARERAALASGRLERVAERWAERLLPLAKAPGAAAARREERGGRAGQRLALPVSAAAHAACRTLAERASVSPFSAALQAFAEVLGAELGVDDLLVGVALAGRSRLEMQGLVGCFVNLLPLAVGLRPGQSAEWRLRQVGHDLLELLEHQDVPLECVTQALRQRGASGLPIRIACGAHNGRAAPAVDAGVRVEADFIPVPGARLDLTLWLEDQPQGWLAVWTGASAIFDLDRIERLHQAWERRLLANAGEPTSKRMSPEGCNAS</sequence>
<evidence type="ECO:0000256" key="1">
    <source>
        <dbReference type="ARBA" id="ARBA00001957"/>
    </source>
</evidence>
<reference evidence="10 11" key="1">
    <citation type="journal article" date="2006" name="Genome Biol.">
        <title>Genomic analysis reveals that Pseudomonas aeruginosa virulence is combinatorial.</title>
        <authorList>
            <person name="Lee D.G."/>
            <person name="Urbach J.M."/>
            <person name="Wu G."/>
            <person name="Liberati N.T."/>
            <person name="Feinbaum R.L."/>
            <person name="Miyata S."/>
            <person name="Diggins L.T."/>
            <person name="He J."/>
            <person name="Saucier M."/>
            <person name="Deziel E."/>
            <person name="Friedman L."/>
            <person name="Li L."/>
            <person name="Grills G."/>
            <person name="Montgomery K."/>
            <person name="Kucherlapati R."/>
            <person name="Rahme L.G."/>
            <person name="Ausubel F.M."/>
        </authorList>
    </citation>
    <scope>NUCLEOTIDE SEQUENCE [LARGE SCALE GENOMIC DNA]</scope>
    <source>
        <strain evidence="10 11">UCBPP-PA14</strain>
    </source>
</reference>
<dbReference type="GO" id="GO:0005829">
    <property type="term" value="C:cytosol"/>
    <property type="evidence" value="ECO:0007669"/>
    <property type="project" value="TreeGrafter"/>
</dbReference>
<dbReference type="Pfam" id="PF00550">
    <property type="entry name" value="PP-binding"/>
    <property type="match status" value="1"/>
</dbReference>
<dbReference type="Pfam" id="PF13193">
    <property type="entry name" value="AMP-binding_C"/>
    <property type="match status" value="1"/>
</dbReference>
<dbReference type="Gene3D" id="3.30.300.30">
    <property type="match status" value="1"/>
</dbReference>
<dbReference type="InterPro" id="IPR009081">
    <property type="entry name" value="PP-bd_ACP"/>
</dbReference>
<feature type="domain" description="AMP-binding enzyme C-terminal" evidence="9">
    <location>
        <begin position="642"/>
        <end position="715"/>
    </location>
</feature>
<dbReference type="Pfam" id="PF00501">
    <property type="entry name" value="AMP-binding"/>
    <property type="match status" value="1"/>
</dbReference>
<protein>
    <submittedName>
        <fullName evidence="10">Putative non-ribosomal peptide synthetase</fullName>
    </submittedName>
</protein>
<feature type="domain" description="Carrier" evidence="7">
    <location>
        <begin position="741"/>
        <end position="804"/>
    </location>
</feature>
<dbReference type="Gene3D" id="1.10.1200.10">
    <property type="entry name" value="ACP-like"/>
    <property type="match status" value="1"/>
</dbReference>
<dbReference type="Gene3D" id="2.30.38.10">
    <property type="entry name" value="Luciferase, Domain 3"/>
    <property type="match status" value="1"/>
</dbReference>
<dbReference type="GO" id="GO:0009366">
    <property type="term" value="C:enterobactin synthetase complex"/>
    <property type="evidence" value="ECO:0007669"/>
    <property type="project" value="TreeGrafter"/>
</dbReference>
<evidence type="ECO:0000256" key="3">
    <source>
        <dbReference type="ARBA" id="ARBA00022553"/>
    </source>
</evidence>
<evidence type="ECO:0000256" key="4">
    <source>
        <dbReference type="SAM" id="Coils"/>
    </source>
</evidence>
<dbReference type="Gene3D" id="3.30.559.10">
    <property type="entry name" value="Chloramphenicol acetyltransferase-like domain"/>
    <property type="match status" value="1"/>
</dbReference>
<gene>
    <name evidence="10" type="primary">mxaA</name>
    <name evidence="10" type="ordered locus">PA14_34810</name>
</gene>
<feature type="region of interest" description="Disordered" evidence="5">
    <location>
        <begin position="716"/>
        <end position="736"/>
    </location>
</feature>
<dbReference type="InterPro" id="IPR036736">
    <property type="entry name" value="ACP-like_sf"/>
</dbReference>
<dbReference type="GO" id="GO:0043041">
    <property type="term" value="P:amino acid activation for nonribosomal peptide biosynthetic process"/>
    <property type="evidence" value="ECO:0007669"/>
    <property type="project" value="TreeGrafter"/>
</dbReference>
<dbReference type="PROSITE" id="PS00455">
    <property type="entry name" value="AMP_BINDING"/>
    <property type="match status" value="1"/>
</dbReference>
<name>A0A0H2ZAZ7_PSEAB</name>
<evidence type="ECO:0000256" key="2">
    <source>
        <dbReference type="ARBA" id="ARBA00022450"/>
    </source>
</evidence>
<dbReference type="FunFam" id="3.30.300.30:FF:000010">
    <property type="entry name" value="Enterobactin synthetase component F"/>
    <property type="match status" value="1"/>
</dbReference>
<dbReference type="InterPro" id="IPR025110">
    <property type="entry name" value="AMP-bd_C"/>
</dbReference>
<dbReference type="EMBL" id="CP000438">
    <property type="protein sequence ID" value="ABJ11485.1"/>
    <property type="molecule type" value="Genomic_DNA"/>
</dbReference>
<evidence type="ECO:0000259" key="8">
    <source>
        <dbReference type="Pfam" id="PF00668"/>
    </source>
</evidence>
<dbReference type="HOGENOM" id="CLU_000022_2_10_6"/>
<dbReference type="SUPFAM" id="SSF52777">
    <property type="entry name" value="CoA-dependent acyltransferases"/>
    <property type="match status" value="2"/>
</dbReference>
<dbReference type="SUPFAM" id="SSF47336">
    <property type="entry name" value="ACP-like"/>
    <property type="match status" value="1"/>
</dbReference>
<dbReference type="Pfam" id="PF00668">
    <property type="entry name" value="Condensation"/>
    <property type="match status" value="1"/>
</dbReference>
<feature type="coiled-coil region" evidence="4">
    <location>
        <begin position="116"/>
        <end position="143"/>
    </location>
</feature>
<proteinExistence type="predicted"/>
<evidence type="ECO:0000259" key="6">
    <source>
        <dbReference type="Pfam" id="PF00501"/>
    </source>
</evidence>
<evidence type="ECO:0000313" key="10">
    <source>
        <dbReference type="EMBL" id="ABJ11485.1"/>
    </source>
</evidence>
<dbReference type="PANTHER" id="PTHR45527">
    <property type="entry name" value="NONRIBOSOMAL PEPTIDE SYNTHETASE"/>
    <property type="match status" value="1"/>
</dbReference>
<dbReference type="InterPro" id="IPR045851">
    <property type="entry name" value="AMP-bd_C_sf"/>
</dbReference>
<dbReference type="AlphaFoldDB" id="A0A0H2ZAZ7"/>
<dbReference type="NCBIfam" id="TIGR01733">
    <property type="entry name" value="AA-adenyl-dom"/>
    <property type="match status" value="1"/>
</dbReference>
<comment type="cofactor">
    <cofactor evidence="1">
        <name>pantetheine 4'-phosphate</name>
        <dbReference type="ChEBI" id="CHEBI:47942"/>
    </cofactor>
</comment>
<dbReference type="GO" id="GO:0047527">
    <property type="term" value="F:2,3-dihydroxybenzoate-serine ligase activity"/>
    <property type="evidence" value="ECO:0007669"/>
    <property type="project" value="TreeGrafter"/>
</dbReference>
<dbReference type="InterPro" id="IPR023213">
    <property type="entry name" value="CAT-like_dom_sf"/>
</dbReference>
<feature type="domain" description="Condensation" evidence="8">
    <location>
        <begin position="823"/>
        <end position="1150"/>
    </location>
</feature>
<evidence type="ECO:0000259" key="7">
    <source>
        <dbReference type="Pfam" id="PF00550"/>
    </source>
</evidence>
<dbReference type="InterPro" id="IPR001242">
    <property type="entry name" value="Condensation_dom"/>
</dbReference>
<dbReference type="InterPro" id="IPR020845">
    <property type="entry name" value="AMP-binding_CS"/>
</dbReference>
<dbReference type="Gene3D" id="3.30.559.30">
    <property type="entry name" value="Nonribosomal peptide synthetase, condensation domain"/>
    <property type="match status" value="1"/>
</dbReference>
<dbReference type="PANTHER" id="PTHR45527:SF1">
    <property type="entry name" value="FATTY ACID SYNTHASE"/>
    <property type="match status" value="1"/>
</dbReference>
<dbReference type="FunFam" id="3.40.50.980:FF:000001">
    <property type="entry name" value="Non-ribosomal peptide synthetase"/>
    <property type="match status" value="1"/>
</dbReference>
<evidence type="ECO:0000313" key="11">
    <source>
        <dbReference type="Proteomes" id="UP000000653"/>
    </source>
</evidence>
<dbReference type="InterPro" id="IPR010071">
    <property type="entry name" value="AA_adenyl_dom"/>
</dbReference>
<keyword evidence="4" id="KW-0175">Coiled coil</keyword>
<dbReference type="RefSeq" id="WP_011666649.1">
    <property type="nucleotide sequence ID" value="NC_008463.1"/>
</dbReference>
<dbReference type="SUPFAM" id="SSF56801">
    <property type="entry name" value="Acetyl-CoA synthetase-like"/>
    <property type="match status" value="1"/>
</dbReference>
<dbReference type="GO" id="GO:0009239">
    <property type="term" value="P:enterobactin biosynthetic process"/>
    <property type="evidence" value="ECO:0007669"/>
    <property type="project" value="TreeGrafter"/>
</dbReference>
<dbReference type="GO" id="GO:0031177">
    <property type="term" value="F:phosphopantetheine binding"/>
    <property type="evidence" value="ECO:0007669"/>
    <property type="project" value="TreeGrafter"/>
</dbReference>
<organism evidence="10 11">
    <name type="scientific">Pseudomonas aeruginosa (strain UCBPP-PA14)</name>
    <dbReference type="NCBI Taxonomy" id="208963"/>
    <lineage>
        <taxon>Bacteria</taxon>
        <taxon>Pseudomonadati</taxon>
        <taxon>Pseudomonadota</taxon>
        <taxon>Gammaproteobacteria</taxon>
        <taxon>Pseudomonadales</taxon>
        <taxon>Pseudomonadaceae</taxon>
        <taxon>Pseudomonas</taxon>
    </lineage>
</organism>
<keyword evidence="2" id="KW-0596">Phosphopantetheine</keyword>
<evidence type="ECO:0000259" key="9">
    <source>
        <dbReference type="Pfam" id="PF13193"/>
    </source>
</evidence>
<evidence type="ECO:0000256" key="5">
    <source>
        <dbReference type="SAM" id="MobiDB-lite"/>
    </source>
</evidence>
<dbReference type="InterPro" id="IPR000873">
    <property type="entry name" value="AMP-dep_synth/lig_dom"/>
</dbReference>
<dbReference type="PROSITE" id="PS00012">
    <property type="entry name" value="PHOSPHOPANTETHEINE"/>
    <property type="match status" value="1"/>
</dbReference>